<organism evidence="18 19">
    <name type="scientific">Pelotomaculum schinkii</name>
    <dbReference type="NCBI Taxonomy" id="78350"/>
    <lineage>
        <taxon>Bacteria</taxon>
        <taxon>Bacillati</taxon>
        <taxon>Bacillota</taxon>
        <taxon>Clostridia</taxon>
        <taxon>Eubacteriales</taxon>
        <taxon>Desulfotomaculaceae</taxon>
        <taxon>Pelotomaculum</taxon>
    </lineage>
</organism>
<dbReference type="PROSITE" id="PS51257">
    <property type="entry name" value="PROKAR_LIPOPROTEIN"/>
    <property type="match status" value="1"/>
</dbReference>
<comment type="catalytic activity">
    <reaction evidence="1">
        <text>ATP + protein L-histidine = ADP + protein N-phospho-L-histidine.</text>
        <dbReference type="EC" id="2.7.13.3"/>
    </reaction>
</comment>
<dbReference type="FunFam" id="1.10.287.130:FF:000008">
    <property type="entry name" value="Two-component sensor histidine kinase"/>
    <property type="match status" value="1"/>
</dbReference>
<dbReference type="Gene3D" id="3.30.565.10">
    <property type="entry name" value="Histidine kinase-like ATPase, C-terminal domain"/>
    <property type="match status" value="1"/>
</dbReference>
<dbReference type="SMART" id="SM00387">
    <property type="entry name" value="HATPase_c"/>
    <property type="match status" value="1"/>
</dbReference>
<evidence type="ECO:0000256" key="15">
    <source>
        <dbReference type="SAM" id="Phobius"/>
    </source>
</evidence>
<feature type="transmembrane region" description="Helical" evidence="15">
    <location>
        <begin position="330"/>
        <end position="350"/>
    </location>
</feature>
<dbReference type="InterPro" id="IPR005467">
    <property type="entry name" value="His_kinase_dom"/>
</dbReference>
<evidence type="ECO:0000256" key="11">
    <source>
        <dbReference type="ARBA" id="ARBA00022989"/>
    </source>
</evidence>
<proteinExistence type="predicted"/>
<keyword evidence="7 15" id="KW-0812">Transmembrane</keyword>
<evidence type="ECO:0000259" key="17">
    <source>
        <dbReference type="PROSITE" id="PS50885"/>
    </source>
</evidence>
<dbReference type="InterPro" id="IPR036890">
    <property type="entry name" value="HATPase_C_sf"/>
</dbReference>
<dbReference type="InterPro" id="IPR003594">
    <property type="entry name" value="HATPase_dom"/>
</dbReference>
<feature type="transmembrane region" description="Helical" evidence="15">
    <location>
        <begin position="356"/>
        <end position="381"/>
    </location>
</feature>
<accession>A0A4Y7RG89</accession>
<feature type="transmembrane region" description="Helical" evidence="15">
    <location>
        <begin position="243"/>
        <end position="263"/>
    </location>
</feature>
<evidence type="ECO:0000256" key="14">
    <source>
        <dbReference type="SAM" id="Coils"/>
    </source>
</evidence>
<dbReference type="PANTHER" id="PTHR45528">
    <property type="entry name" value="SENSOR HISTIDINE KINASE CPXA"/>
    <property type="match status" value="1"/>
</dbReference>
<feature type="transmembrane region" description="Helical" evidence="15">
    <location>
        <begin position="202"/>
        <end position="223"/>
    </location>
</feature>
<evidence type="ECO:0000256" key="3">
    <source>
        <dbReference type="ARBA" id="ARBA00012438"/>
    </source>
</evidence>
<comment type="caution">
    <text evidence="18">The sequence shown here is derived from an EMBL/GenBank/DDBJ whole genome shotgun (WGS) entry which is preliminary data.</text>
</comment>
<dbReference type="SUPFAM" id="SSF47384">
    <property type="entry name" value="Homodimeric domain of signal transducing histidine kinase"/>
    <property type="match status" value="1"/>
</dbReference>
<feature type="transmembrane region" description="Helical" evidence="15">
    <location>
        <begin position="270"/>
        <end position="294"/>
    </location>
</feature>
<keyword evidence="9" id="KW-0418">Kinase</keyword>
<reference evidence="18 19" key="1">
    <citation type="journal article" date="2018" name="Environ. Microbiol.">
        <title>Novel energy conservation strategies and behaviour of Pelotomaculum schinkii driving syntrophic propionate catabolism.</title>
        <authorList>
            <person name="Hidalgo-Ahumada C.A.P."/>
            <person name="Nobu M.K."/>
            <person name="Narihiro T."/>
            <person name="Tamaki H."/>
            <person name="Liu W.T."/>
            <person name="Kamagata Y."/>
            <person name="Stams A.J.M."/>
            <person name="Imachi H."/>
            <person name="Sousa D.Z."/>
        </authorList>
    </citation>
    <scope>NUCLEOTIDE SEQUENCE [LARGE SCALE GENOMIC DNA]</scope>
    <source>
        <strain evidence="18 19">HH</strain>
    </source>
</reference>
<dbReference type="InterPro" id="IPR036097">
    <property type="entry name" value="HisK_dim/P_sf"/>
</dbReference>
<evidence type="ECO:0000313" key="19">
    <source>
        <dbReference type="Proteomes" id="UP000298324"/>
    </source>
</evidence>
<dbReference type="RefSeq" id="WP_134219490.1">
    <property type="nucleotide sequence ID" value="NZ_QFGA01000001.1"/>
</dbReference>
<sequence>MDIKSRNINYSGGAKLAAVIIVWLGFLGTMGSCLFLYRNHDIASSSSYNEVYSFQSKFASLVHNVVEYHVLLKNEDHIQNSGADGQTAADNLQRLHRIENKLPAMVNFVYYVRNTQTGETWSNLGSEIADPVRFIQKQPARAFLNGWTSDASIPFGNLEDMMAGRPYEVYAAVVDPPQAGDMFYDNYLDYTRTKALTDAATILAMIAFVLMAAAFVYLIYTTVRREPEEYGTPPRPTWLYADVHTVLVLLAAVLSLTVVVGFGPDLSDTLIIAALAVVLSLDLFIGLTYVLSIARQIRDRSIFTNTLLYKLGSALKAFLRLAFRGEGFKLWILPLLLGYGFANGLLFVLFRETYRGYFGGSAFFILFLLIAFNAGVVYFAARSLAALPQIMEAVKEISAGNLDYPLESTGIPVSFAAFAEDIRSLQGGLQKALAQAVKGERMKTDLITNVSHDLKTPLTSIINYVDLLQKEQLENEAAAEYVNILEEKSARLKQLIEDLVEASKASSGNLAVTGEKVDLQELMMQACGEYEEKIQQAELDLHIQTAAETVCVWADGKHMWRIAENLLSNVVKYSLPHSRVYIDIASNNGYGSFTIKNISAFPLNISPEQLTERFVRGDEARSTEGSGLGLSIAQSLTGLQGGKFRLEIDGDLFKVTVAIPL</sequence>
<dbReference type="InterPro" id="IPR003660">
    <property type="entry name" value="HAMP_dom"/>
</dbReference>
<dbReference type="GO" id="GO:0005524">
    <property type="term" value="F:ATP binding"/>
    <property type="evidence" value="ECO:0007669"/>
    <property type="project" value="UniProtKB-KW"/>
</dbReference>
<name>A0A4Y7RG89_9FIRM</name>
<evidence type="ECO:0000256" key="10">
    <source>
        <dbReference type="ARBA" id="ARBA00022840"/>
    </source>
</evidence>
<dbReference type="SMART" id="SM00388">
    <property type="entry name" value="HisKA"/>
    <property type="match status" value="1"/>
</dbReference>
<evidence type="ECO:0000313" key="18">
    <source>
        <dbReference type="EMBL" id="TEB07712.1"/>
    </source>
</evidence>
<dbReference type="GO" id="GO:0005886">
    <property type="term" value="C:plasma membrane"/>
    <property type="evidence" value="ECO:0007669"/>
    <property type="project" value="UniProtKB-SubCell"/>
</dbReference>
<dbReference type="SUPFAM" id="SSF55874">
    <property type="entry name" value="ATPase domain of HSP90 chaperone/DNA topoisomerase II/histidine kinase"/>
    <property type="match status" value="1"/>
</dbReference>
<feature type="domain" description="Histidine kinase" evidence="16">
    <location>
        <begin position="449"/>
        <end position="661"/>
    </location>
</feature>
<evidence type="ECO:0000256" key="12">
    <source>
        <dbReference type="ARBA" id="ARBA00023012"/>
    </source>
</evidence>
<dbReference type="EC" id="2.7.13.3" evidence="3"/>
<evidence type="ECO:0000256" key="8">
    <source>
        <dbReference type="ARBA" id="ARBA00022741"/>
    </source>
</evidence>
<dbReference type="PANTHER" id="PTHR45528:SF1">
    <property type="entry name" value="SENSOR HISTIDINE KINASE CPXA"/>
    <property type="match status" value="1"/>
</dbReference>
<dbReference type="EMBL" id="QFGA01000001">
    <property type="protein sequence ID" value="TEB07712.1"/>
    <property type="molecule type" value="Genomic_DNA"/>
</dbReference>
<dbReference type="AlphaFoldDB" id="A0A4Y7RG89"/>
<evidence type="ECO:0000259" key="16">
    <source>
        <dbReference type="PROSITE" id="PS50109"/>
    </source>
</evidence>
<keyword evidence="19" id="KW-1185">Reference proteome</keyword>
<evidence type="ECO:0000256" key="5">
    <source>
        <dbReference type="ARBA" id="ARBA00022553"/>
    </source>
</evidence>
<evidence type="ECO:0000256" key="2">
    <source>
        <dbReference type="ARBA" id="ARBA00004651"/>
    </source>
</evidence>
<evidence type="ECO:0000256" key="13">
    <source>
        <dbReference type="ARBA" id="ARBA00023136"/>
    </source>
</evidence>
<dbReference type="Pfam" id="PF02518">
    <property type="entry name" value="HATPase_c"/>
    <property type="match status" value="1"/>
</dbReference>
<dbReference type="PROSITE" id="PS50885">
    <property type="entry name" value="HAMP"/>
    <property type="match status" value="1"/>
</dbReference>
<keyword evidence="6 18" id="KW-0808">Transferase</keyword>
<feature type="transmembrane region" description="Helical" evidence="15">
    <location>
        <begin position="16"/>
        <end position="37"/>
    </location>
</feature>
<evidence type="ECO:0000256" key="6">
    <source>
        <dbReference type="ARBA" id="ARBA00022679"/>
    </source>
</evidence>
<evidence type="ECO:0000256" key="9">
    <source>
        <dbReference type="ARBA" id="ARBA00022777"/>
    </source>
</evidence>
<evidence type="ECO:0000256" key="7">
    <source>
        <dbReference type="ARBA" id="ARBA00022692"/>
    </source>
</evidence>
<dbReference type="Gene3D" id="1.10.287.130">
    <property type="match status" value="1"/>
</dbReference>
<dbReference type="GO" id="GO:0000155">
    <property type="term" value="F:phosphorelay sensor kinase activity"/>
    <property type="evidence" value="ECO:0007669"/>
    <property type="project" value="InterPro"/>
</dbReference>
<dbReference type="InterPro" id="IPR050398">
    <property type="entry name" value="HssS/ArlS-like"/>
</dbReference>
<keyword evidence="14" id="KW-0175">Coiled coil</keyword>
<feature type="coiled-coil region" evidence="14">
    <location>
        <begin position="468"/>
        <end position="505"/>
    </location>
</feature>
<gene>
    <name evidence="18" type="primary">divL</name>
    <name evidence="18" type="ORF">Psch_01267</name>
</gene>
<dbReference type="InterPro" id="IPR003661">
    <property type="entry name" value="HisK_dim/P_dom"/>
</dbReference>
<keyword evidence="11 15" id="KW-1133">Transmembrane helix</keyword>
<feature type="domain" description="HAMP" evidence="17">
    <location>
        <begin position="381"/>
        <end position="434"/>
    </location>
</feature>
<dbReference type="CDD" id="cd00082">
    <property type="entry name" value="HisKA"/>
    <property type="match status" value="1"/>
</dbReference>
<evidence type="ECO:0000256" key="4">
    <source>
        <dbReference type="ARBA" id="ARBA00022475"/>
    </source>
</evidence>
<protein>
    <recommendedName>
        <fullName evidence="3">histidine kinase</fullName>
        <ecNumber evidence="3">2.7.13.3</ecNumber>
    </recommendedName>
</protein>
<evidence type="ECO:0000256" key="1">
    <source>
        <dbReference type="ARBA" id="ARBA00000085"/>
    </source>
</evidence>
<keyword evidence="10" id="KW-0067">ATP-binding</keyword>
<comment type="subcellular location">
    <subcellularLocation>
        <location evidence="2">Cell membrane</location>
        <topology evidence="2">Multi-pass membrane protein</topology>
    </subcellularLocation>
</comment>
<keyword evidence="4" id="KW-1003">Cell membrane</keyword>
<keyword evidence="12" id="KW-0902">Two-component regulatory system</keyword>
<dbReference type="Pfam" id="PF00512">
    <property type="entry name" value="HisKA"/>
    <property type="match status" value="1"/>
</dbReference>
<keyword evidence="8" id="KW-0547">Nucleotide-binding</keyword>
<dbReference type="Proteomes" id="UP000298324">
    <property type="component" value="Unassembled WGS sequence"/>
</dbReference>
<keyword evidence="13 15" id="KW-0472">Membrane</keyword>
<dbReference type="PROSITE" id="PS50109">
    <property type="entry name" value="HIS_KIN"/>
    <property type="match status" value="1"/>
</dbReference>
<keyword evidence="5" id="KW-0597">Phosphoprotein</keyword>